<feature type="region of interest" description="Disordered" evidence="2">
    <location>
        <begin position="1"/>
        <end position="58"/>
    </location>
</feature>
<dbReference type="PANTHER" id="PTHR33744:SF1">
    <property type="entry name" value="DNA-BINDING TRANSCRIPTIONAL ACTIVATOR ADER"/>
    <property type="match status" value="1"/>
</dbReference>
<dbReference type="EMBL" id="FNSO01000004">
    <property type="protein sequence ID" value="SED48437.1"/>
    <property type="molecule type" value="Genomic_DNA"/>
</dbReference>
<dbReference type="InterPro" id="IPR041522">
    <property type="entry name" value="CdaR_GGDEF"/>
</dbReference>
<dbReference type="InterPro" id="IPR025736">
    <property type="entry name" value="PucR_C-HTH_dom"/>
</dbReference>
<organism evidence="6 7">
    <name type="scientific">Amycolatopsis tolypomycina</name>
    <dbReference type="NCBI Taxonomy" id="208445"/>
    <lineage>
        <taxon>Bacteria</taxon>
        <taxon>Bacillati</taxon>
        <taxon>Actinomycetota</taxon>
        <taxon>Actinomycetes</taxon>
        <taxon>Pseudonocardiales</taxon>
        <taxon>Pseudonocardiaceae</taxon>
        <taxon>Amycolatopsis</taxon>
    </lineage>
</organism>
<protein>
    <submittedName>
        <fullName evidence="6">PucR C-terminal helix-turn-helix domain-containing protein</fullName>
    </submittedName>
</protein>
<dbReference type="Proteomes" id="UP000199622">
    <property type="component" value="Unassembled WGS sequence"/>
</dbReference>
<dbReference type="STRING" id="208445.SAMN04489727_8057"/>
<name>A0A1H5B251_9PSEU</name>
<dbReference type="AlphaFoldDB" id="A0A1H5B251"/>
<gene>
    <name evidence="6" type="ORF">SAMN04489727_8057</name>
</gene>
<evidence type="ECO:0000256" key="2">
    <source>
        <dbReference type="SAM" id="MobiDB-lite"/>
    </source>
</evidence>
<dbReference type="InterPro" id="IPR051448">
    <property type="entry name" value="CdaR-like_regulators"/>
</dbReference>
<comment type="similarity">
    <text evidence="1">Belongs to the CdaR family.</text>
</comment>
<feature type="domain" description="CdaR GGDEF-like" evidence="4">
    <location>
        <begin position="238"/>
        <end position="340"/>
    </location>
</feature>
<evidence type="ECO:0000313" key="7">
    <source>
        <dbReference type="Proteomes" id="UP000199622"/>
    </source>
</evidence>
<dbReference type="OrthoDB" id="5243741at2"/>
<reference evidence="7" key="1">
    <citation type="submission" date="2016-10" db="EMBL/GenBank/DDBJ databases">
        <authorList>
            <person name="Varghese N."/>
            <person name="Submissions S."/>
        </authorList>
    </citation>
    <scope>NUCLEOTIDE SEQUENCE [LARGE SCALE GENOMIC DNA]</scope>
    <source>
        <strain evidence="7">DSM 44544</strain>
    </source>
</reference>
<evidence type="ECO:0000259" key="3">
    <source>
        <dbReference type="Pfam" id="PF13556"/>
    </source>
</evidence>
<proteinExistence type="inferred from homology"/>
<dbReference type="RefSeq" id="WP_091317175.1">
    <property type="nucleotide sequence ID" value="NZ_FNSO01000004.1"/>
</dbReference>
<feature type="domain" description="PucR C-terminal helix-turn-helix" evidence="3">
    <location>
        <begin position="394"/>
        <end position="451"/>
    </location>
</feature>
<evidence type="ECO:0000259" key="5">
    <source>
        <dbReference type="Pfam" id="PF25906"/>
    </source>
</evidence>
<dbReference type="Pfam" id="PF17853">
    <property type="entry name" value="GGDEF_2"/>
    <property type="match status" value="1"/>
</dbReference>
<dbReference type="InterPro" id="IPR058663">
    <property type="entry name" value="PucR-like_N"/>
</dbReference>
<dbReference type="Gene3D" id="1.10.10.2840">
    <property type="entry name" value="PucR C-terminal helix-turn-helix domain"/>
    <property type="match status" value="1"/>
</dbReference>
<evidence type="ECO:0000313" key="6">
    <source>
        <dbReference type="EMBL" id="SED48437.1"/>
    </source>
</evidence>
<sequence length="457" mass="50230">MTDVDTGFAATALRAGRPNAGERTPGPAHRQQSVSADRPRPAYPPAPRTPADPRHGRASGAIGLWASLPRELAIRFKPRVDPLARAILQEVQRAVPEYRQPLEGAFGHIITQGVRQSIIQCLDSVGTPGAVPLETWTTVFRNLGKIEFNEGRSLDCLQTAYRVGGRVAWRHISEFGQATGVSADTLCTSAEAIFAYVDEISALSIEGYTAAQTRAAGTRARRRRRLLELLLADPPSAPQTITAQAATAQWPLPAEVTVVALEPRADQHGVVNQHSLAAPDLHSDVLVDLEGSEPCLVTGDPEKHLKNLAERLPGWRAVIGPTVRLSDAPRSLLWARRTLKLLQRGVLPDTPVTRCTDHLSTLWLLADEFLVRELCARSLQPFENLTPKQRARLGETLLIWLQSRGSAPEIAKRLKVHPQTVRYRMHQLIDLFGDRLNNADDRLDMEIALRAEALLGS</sequence>
<feature type="compositionally biased region" description="Pro residues" evidence="2">
    <location>
        <begin position="41"/>
        <end position="50"/>
    </location>
</feature>
<evidence type="ECO:0000259" key="4">
    <source>
        <dbReference type="Pfam" id="PF17853"/>
    </source>
</evidence>
<dbReference type="InterPro" id="IPR042070">
    <property type="entry name" value="PucR_C-HTH_sf"/>
</dbReference>
<dbReference type="Pfam" id="PF25906">
    <property type="entry name" value="PucR-like_N"/>
    <property type="match status" value="1"/>
</dbReference>
<keyword evidence="7" id="KW-1185">Reference proteome</keyword>
<dbReference type="PANTHER" id="PTHR33744">
    <property type="entry name" value="CARBOHYDRATE DIACID REGULATOR"/>
    <property type="match status" value="1"/>
</dbReference>
<evidence type="ECO:0000256" key="1">
    <source>
        <dbReference type="ARBA" id="ARBA00006754"/>
    </source>
</evidence>
<feature type="domain" description="PucR-like N-terminal" evidence="5">
    <location>
        <begin position="65"/>
        <end position="231"/>
    </location>
</feature>
<dbReference type="Pfam" id="PF13556">
    <property type="entry name" value="HTH_30"/>
    <property type="match status" value="1"/>
</dbReference>
<accession>A0A1H5B251</accession>